<evidence type="ECO:0000259" key="8">
    <source>
        <dbReference type="Pfam" id="PF23914"/>
    </source>
</evidence>
<dbReference type="OrthoDB" id="9776053at2"/>
<dbReference type="GO" id="GO:0030313">
    <property type="term" value="C:cell envelope"/>
    <property type="evidence" value="ECO:0007669"/>
    <property type="project" value="UniProtKB-SubCell"/>
</dbReference>
<dbReference type="InterPro" id="IPR017560">
    <property type="entry name" value="Cyt_c_biogenesis_CcmI"/>
</dbReference>
<evidence type="ECO:0000256" key="2">
    <source>
        <dbReference type="ARBA" id="ARBA00022737"/>
    </source>
</evidence>
<feature type="transmembrane region" description="Helical" evidence="6">
    <location>
        <begin position="88"/>
        <end position="110"/>
    </location>
</feature>
<dbReference type="PANTHER" id="PTHR47870:SF1">
    <property type="entry name" value="CYTOCHROME C-TYPE BIOGENESIS PROTEIN CCMH"/>
    <property type="match status" value="1"/>
</dbReference>
<keyword evidence="4 5" id="KW-0802">TPR repeat</keyword>
<comment type="subcellular location">
    <subcellularLocation>
        <location evidence="1">Cell envelope</location>
    </subcellularLocation>
</comment>
<gene>
    <name evidence="9" type="ORF">VIN01S_04140</name>
</gene>
<comment type="caution">
    <text evidence="9">The sequence shown here is derived from an EMBL/GenBank/DDBJ whole genome shotgun (WGS) entry which is preliminary data.</text>
</comment>
<keyword evidence="6" id="KW-1133">Transmembrane helix</keyword>
<dbReference type="Pfam" id="PF23914">
    <property type="entry name" value="TPR_CcmH_CycH"/>
    <property type="match status" value="1"/>
</dbReference>
<evidence type="ECO:0000256" key="3">
    <source>
        <dbReference type="ARBA" id="ARBA00022748"/>
    </source>
</evidence>
<dbReference type="GO" id="GO:0005886">
    <property type="term" value="C:plasma membrane"/>
    <property type="evidence" value="ECO:0007669"/>
    <property type="project" value="TreeGrafter"/>
</dbReference>
<feature type="domain" description="Cytochrome c-type biogenesis protein H Ig-like" evidence="7">
    <location>
        <begin position="301"/>
        <end position="403"/>
    </location>
</feature>
<keyword evidence="6" id="KW-0812">Transmembrane</keyword>
<sequence length="406" mass="44709">MTLFWISTLVIVLFSAALIVIPLIRKKAVNDAERRDELNKAIFKERVAELGVEDEEGIVVDKDELIVDLKQALLDDIPEDQQLASTKLASPILVSVVSAVLLLGVSYGFYAKFGAINDVKQWQEVSANLPALSKKLMDANGQPLTDDELKDLTLALRTSLHKNSDDATGWLLLGRIGLANRDIETAIGAMERARKLEPENPDIQLGLAQALTLSGDEVDQLEAERLLHDLLRKDYVDLRVFSLLAFSAFEKQDYAGAIRYWRTMQQLIGPDDGRYEMLERSINSAQRSLGTEGEAAPGLVRIGVSLSDSVALPEQGFLIVSVHRADGSPMPVAAARYGLGTFPRMIMMDDGNSMLEGQNLSDLEEFIVRARIDTDGNVSTKEGDWYGESAVTTKGEDVNLVINSQY</sequence>
<dbReference type="GO" id="GO:0017004">
    <property type="term" value="P:cytochrome complex assembly"/>
    <property type="evidence" value="ECO:0007669"/>
    <property type="project" value="UniProtKB-KW"/>
</dbReference>
<dbReference type="SUPFAM" id="SSF48452">
    <property type="entry name" value="TPR-like"/>
    <property type="match status" value="1"/>
</dbReference>
<feature type="repeat" description="TPR" evidence="5">
    <location>
        <begin position="167"/>
        <end position="200"/>
    </location>
</feature>
<name>A0A4Y3HS54_9VIBR</name>
<proteinExistence type="predicted"/>
<evidence type="ECO:0000313" key="9">
    <source>
        <dbReference type="EMBL" id="GEA49610.1"/>
    </source>
</evidence>
<dbReference type="InterPro" id="IPR051263">
    <property type="entry name" value="C-type_cytochrome_biogenesis"/>
</dbReference>
<dbReference type="InterPro" id="IPR019734">
    <property type="entry name" value="TPR_rpt"/>
</dbReference>
<evidence type="ECO:0000313" key="10">
    <source>
        <dbReference type="Proteomes" id="UP000318717"/>
    </source>
</evidence>
<evidence type="ECO:0000256" key="4">
    <source>
        <dbReference type="ARBA" id="ARBA00022803"/>
    </source>
</evidence>
<evidence type="ECO:0000256" key="1">
    <source>
        <dbReference type="ARBA" id="ARBA00004196"/>
    </source>
</evidence>
<keyword evidence="3" id="KW-0201">Cytochrome c-type biogenesis</keyword>
<accession>A0A4Y3HS54</accession>
<dbReference type="NCBIfam" id="TIGR03142">
    <property type="entry name" value="cytochro_ccmI"/>
    <property type="match status" value="1"/>
</dbReference>
<dbReference type="Pfam" id="PF23892">
    <property type="entry name" value="Ig_CycH"/>
    <property type="match status" value="1"/>
</dbReference>
<dbReference type="PROSITE" id="PS50005">
    <property type="entry name" value="TPR"/>
    <property type="match status" value="1"/>
</dbReference>
<feature type="transmembrane region" description="Helical" evidence="6">
    <location>
        <begin position="6"/>
        <end position="24"/>
    </location>
</feature>
<reference evidence="9 10" key="1">
    <citation type="submission" date="2019-06" db="EMBL/GenBank/DDBJ databases">
        <title>Whole genome shotgun sequence of Vibrio inusitatus NBRC 102082.</title>
        <authorList>
            <person name="Hosoyama A."/>
            <person name="Uohara A."/>
            <person name="Ohji S."/>
            <person name="Ichikawa N."/>
        </authorList>
    </citation>
    <scope>NUCLEOTIDE SEQUENCE [LARGE SCALE GENOMIC DNA]</scope>
    <source>
        <strain evidence="9 10">NBRC 102082</strain>
    </source>
</reference>
<dbReference type="PANTHER" id="PTHR47870">
    <property type="entry name" value="CYTOCHROME C-TYPE BIOGENESIS PROTEIN CCMH"/>
    <property type="match status" value="1"/>
</dbReference>
<dbReference type="InterPro" id="IPR011990">
    <property type="entry name" value="TPR-like_helical_dom_sf"/>
</dbReference>
<protein>
    <submittedName>
        <fullName evidence="9">C-type cytochrome biogenesis protein CcmI</fullName>
    </submittedName>
</protein>
<feature type="domain" description="Cytochrome c-type biogenesis protein H TPR" evidence="8">
    <location>
        <begin position="119"/>
        <end position="275"/>
    </location>
</feature>
<evidence type="ECO:0000259" key="7">
    <source>
        <dbReference type="Pfam" id="PF23892"/>
    </source>
</evidence>
<dbReference type="Gene3D" id="1.25.40.10">
    <property type="entry name" value="Tetratricopeptide repeat domain"/>
    <property type="match status" value="1"/>
</dbReference>
<dbReference type="RefSeq" id="WP_141343950.1">
    <property type="nucleotide sequence ID" value="NZ_BJLF01000001.1"/>
</dbReference>
<evidence type="ECO:0000256" key="5">
    <source>
        <dbReference type="PROSITE-ProRule" id="PRU00339"/>
    </source>
</evidence>
<dbReference type="AlphaFoldDB" id="A0A4Y3HS54"/>
<keyword evidence="2" id="KW-0677">Repeat</keyword>
<keyword evidence="10" id="KW-1185">Reference proteome</keyword>
<dbReference type="Proteomes" id="UP000318717">
    <property type="component" value="Unassembled WGS sequence"/>
</dbReference>
<dbReference type="InterPro" id="IPR056412">
    <property type="entry name" value="Ig_CycH"/>
</dbReference>
<keyword evidence="6" id="KW-0472">Membrane</keyword>
<dbReference type="EMBL" id="BJLF01000001">
    <property type="protein sequence ID" value="GEA49610.1"/>
    <property type="molecule type" value="Genomic_DNA"/>
</dbReference>
<organism evidence="9 10">
    <name type="scientific">Vibrio inusitatus NBRC 102082</name>
    <dbReference type="NCBI Taxonomy" id="1219070"/>
    <lineage>
        <taxon>Bacteria</taxon>
        <taxon>Pseudomonadati</taxon>
        <taxon>Pseudomonadota</taxon>
        <taxon>Gammaproteobacteria</taxon>
        <taxon>Vibrionales</taxon>
        <taxon>Vibrionaceae</taxon>
        <taxon>Vibrio</taxon>
    </lineage>
</organism>
<evidence type="ECO:0000256" key="6">
    <source>
        <dbReference type="SAM" id="Phobius"/>
    </source>
</evidence>
<dbReference type="InterPro" id="IPR056413">
    <property type="entry name" value="TPR_CcmH_CycH"/>
</dbReference>